<evidence type="ECO:0000313" key="2">
    <source>
        <dbReference type="Proteomes" id="UP001610063"/>
    </source>
</evidence>
<reference evidence="1 2" key="1">
    <citation type="journal article" date="2013" name="Int. J. Syst. Evol. Microbiol.">
        <title>Marinoscillum luteum sp. nov., isolated from marine sediment.</title>
        <authorList>
            <person name="Cha I.T."/>
            <person name="Park S.J."/>
            <person name="Kim S.J."/>
            <person name="Kim J.G."/>
            <person name="Jung M.Y."/>
            <person name="Shin K.S."/>
            <person name="Kwon K.K."/>
            <person name="Yang S.H."/>
            <person name="Seo Y.S."/>
            <person name="Rhee S.K."/>
        </authorList>
    </citation>
    <scope>NUCLEOTIDE SEQUENCE [LARGE SCALE GENOMIC DNA]</scope>
    <source>
        <strain evidence="1 2">KCTC 23939</strain>
    </source>
</reference>
<organism evidence="1 2">
    <name type="scientific">Marinoscillum luteum</name>
    <dbReference type="NCBI Taxonomy" id="861051"/>
    <lineage>
        <taxon>Bacteria</taxon>
        <taxon>Pseudomonadati</taxon>
        <taxon>Bacteroidota</taxon>
        <taxon>Cytophagia</taxon>
        <taxon>Cytophagales</taxon>
        <taxon>Reichenbachiellaceae</taxon>
        <taxon>Marinoscillum</taxon>
    </lineage>
</organism>
<dbReference type="Pfam" id="PF11066">
    <property type="entry name" value="DUF2867"/>
    <property type="match status" value="1"/>
</dbReference>
<dbReference type="InterPro" id="IPR021295">
    <property type="entry name" value="DUF2867"/>
</dbReference>
<protein>
    <submittedName>
        <fullName evidence="1">DUF2867 domain-containing protein</fullName>
    </submittedName>
</protein>
<sequence length="205" mass="23956">MSQKIKISPEEHLKHSLYVHDLLSDYELEDVWRFPIILQSEHSLDQFLTLFRSAGDQLSGKGLAGLLFRFRLFLGKLFHWDEQQPVDHLIPGTLRHRYAGREQLTFEELPDPGTGDFIPVYQLENEFLSEIANKTVEAALHISRVPQDGVWVVHMAVYVKPKGGFGRFYMALIKPFRLWVVYPAMMRSAKKKWEHFTKESKRDQS</sequence>
<dbReference type="RefSeq" id="WP_395417850.1">
    <property type="nucleotide sequence ID" value="NZ_JBIPKE010000017.1"/>
</dbReference>
<comment type="caution">
    <text evidence="1">The sequence shown here is derived from an EMBL/GenBank/DDBJ whole genome shotgun (WGS) entry which is preliminary data.</text>
</comment>
<evidence type="ECO:0000313" key="1">
    <source>
        <dbReference type="EMBL" id="MFH6984496.1"/>
    </source>
</evidence>
<gene>
    <name evidence="1" type="ORF">ACHKAR_13670</name>
</gene>
<proteinExistence type="predicted"/>
<keyword evidence="2" id="KW-1185">Reference proteome</keyword>
<accession>A0ABW7NA28</accession>
<dbReference type="EMBL" id="JBIPKE010000017">
    <property type="protein sequence ID" value="MFH6984496.1"/>
    <property type="molecule type" value="Genomic_DNA"/>
</dbReference>
<name>A0ABW7NA28_9BACT</name>
<dbReference type="Proteomes" id="UP001610063">
    <property type="component" value="Unassembled WGS sequence"/>
</dbReference>